<dbReference type="AlphaFoldDB" id="A0AA88HP24"/>
<dbReference type="FunFam" id="2.60.40.10:FF:000032">
    <property type="entry name" value="palladin isoform X1"/>
    <property type="match status" value="2"/>
</dbReference>
<feature type="compositionally biased region" description="Polar residues" evidence="3">
    <location>
        <begin position="38"/>
        <end position="62"/>
    </location>
</feature>
<accession>A0AA88HP24</accession>
<protein>
    <recommendedName>
        <fullName evidence="4">Ig-like domain-containing protein</fullName>
    </recommendedName>
</protein>
<feature type="domain" description="Ig-like" evidence="4">
    <location>
        <begin position="67"/>
        <end position="156"/>
    </location>
</feature>
<dbReference type="InterPro" id="IPR036179">
    <property type="entry name" value="Ig-like_dom_sf"/>
</dbReference>
<keyword evidence="6" id="KW-1185">Reference proteome</keyword>
<gene>
    <name evidence="5" type="ORF">QYM36_014073</name>
</gene>
<dbReference type="Pfam" id="PF07679">
    <property type="entry name" value="I-set"/>
    <property type="match status" value="2"/>
</dbReference>
<dbReference type="InterPro" id="IPR003598">
    <property type="entry name" value="Ig_sub2"/>
</dbReference>
<name>A0AA88HP24_ARTSF</name>
<reference evidence="5" key="1">
    <citation type="submission" date="2023-07" db="EMBL/GenBank/DDBJ databases">
        <title>Chromosome-level genome assembly of Artemia franciscana.</title>
        <authorList>
            <person name="Jo E."/>
        </authorList>
    </citation>
    <scope>NUCLEOTIDE SEQUENCE</scope>
    <source>
        <tissue evidence="5">Whole body</tissue>
    </source>
</reference>
<dbReference type="InterPro" id="IPR013098">
    <property type="entry name" value="Ig_I-set"/>
</dbReference>
<dbReference type="InterPro" id="IPR013783">
    <property type="entry name" value="Ig-like_fold"/>
</dbReference>
<organism evidence="5 6">
    <name type="scientific">Artemia franciscana</name>
    <name type="common">Brine shrimp</name>
    <name type="synonym">Artemia sanfranciscana</name>
    <dbReference type="NCBI Taxonomy" id="6661"/>
    <lineage>
        <taxon>Eukaryota</taxon>
        <taxon>Metazoa</taxon>
        <taxon>Ecdysozoa</taxon>
        <taxon>Arthropoda</taxon>
        <taxon>Crustacea</taxon>
        <taxon>Branchiopoda</taxon>
        <taxon>Anostraca</taxon>
        <taxon>Artemiidae</taxon>
        <taxon>Artemia</taxon>
    </lineage>
</organism>
<dbReference type="PANTHER" id="PTHR47633:SF7">
    <property type="entry name" value="TITIN HOMOLOG"/>
    <property type="match status" value="1"/>
</dbReference>
<dbReference type="PANTHER" id="PTHR47633">
    <property type="entry name" value="IMMUNOGLOBULIN"/>
    <property type="match status" value="1"/>
</dbReference>
<keyword evidence="2" id="KW-0393">Immunoglobulin domain</keyword>
<comment type="caution">
    <text evidence="5">The sequence shown here is derived from an EMBL/GenBank/DDBJ whole genome shotgun (WGS) entry which is preliminary data.</text>
</comment>
<evidence type="ECO:0000313" key="6">
    <source>
        <dbReference type="Proteomes" id="UP001187531"/>
    </source>
</evidence>
<dbReference type="SMART" id="SM00408">
    <property type="entry name" value="IGc2"/>
    <property type="match status" value="2"/>
</dbReference>
<dbReference type="GO" id="GO:0004672">
    <property type="term" value="F:protein kinase activity"/>
    <property type="evidence" value="ECO:0007669"/>
    <property type="project" value="TreeGrafter"/>
</dbReference>
<dbReference type="PROSITE" id="PS50835">
    <property type="entry name" value="IG_LIKE"/>
    <property type="match status" value="2"/>
</dbReference>
<evidence type="ECO:0000259" key="4">
    <source>
        <dbReference type="PROSITE" id="PS50835"/>
    </source>
</evidence>
<evidence type="ECO:0000256" key="1">
    <source>
        <dbReference type="ARBA" id="ARBA00023157"/>
    </source>
</evidence>
<evidence type="ECO:0000313" key="5">
    <source>
        <dbReference type="EMBL" id="KAK2708337.1"/>
    </source>
</evidence>
<evidence type="ECO:0000256" key="3">
    <source>
        <dbReference type="SAM" id="MobiDB-lite"/>
    </source>
</evidence>
<evidence type="ECO:0000256" key="2">
    <source>
        <dbReference type="ARBA" id="ARBA00023319"/>
    </source>
</evidence>
<dbReference type="Proteomes" id="UP001187531">
    <property type="component" value="Unassembled WGS sequence"/>
</dbReference>
<dbReference type="EMBL" id="JAVRJZ010000018">
    <property type="protein sequence ID" value="KAK2708337.1"/>
    <property type="molecule type" value="Genomic_DNA"/>
</dbReference>
<feature type="domain" description="Ig-like" evidence="4">
    <location>
        <begin position="166"/>
        <end position="251"/>
    </location>
</feature>
<keyword evidence="1" id="KW-1015">Disulfide bond</keyword>
<proteinExistence type="predicted"/>
<dbReference type="InterPro" id="IPR007110">
    <property type="entry name" value="Ig-like_dom"/>
</dbReference>
<dbReference type="Gene3D" id="2.60.40.10">
    <property type="entry name" value="Immunoglobulins"/>
    <property type="match status" value="2"/>
</dbReference>
<dbReference type="InterPro" id="IPR003599">
    <property type="entry name" value="Ig_sub"/>
</dbReference>
<sequence>MLAENPTGCVVSSACLAVESMGNQDKMQFKTIKRTIENGTANGYSPPQQNQSEPIYENTDQGKSLGPQFVKMPSDVTVSEGKLVRLDCQVTGRPYPDVTWYLNGQQILNDVTHKILVNEAGSHALMITQASPLDTGIITCAAKNKGGKTSFQINLNVIEKEQLVAPKFVERFQTILEPVTLSARAVGTPIPKLTWQKDGVLIQTGQETFVSSDDNGSSALEIPVARLADSAWYQCTATNVAGSAATTARLFIQAEKAQIL</sequence>
<dbReference type="SUPFAM" id="SSF48726">
    <property type="entry name" value="Immunoglobulin"/>
    <property type="match status" value="2"/>
</dbReference>
<feature type="region of interest" description="Disordered" evidence="3">
    <location>
        <begin position="38"/>
        <end position="67"/>
    </location>
</feature>
<dbReference type="SMART" id="SM00409">
    <property type="entry name" value="IG"/>
    <property type="match status" value="2"/>
</dbReference>